<dbReference type="InterPro" id="IPR000394">
    <property type="entry name" value="RNA_pol_sigma_54"/>
</dbReference>
<gene>
    <name evidence="13" type="ORF">JJB74_04415</name>
</gene>
<keyword evidence="4 9" id="KW-0548">Nucleotidyltransferase</keyword>
<dbReference type="PANTHER" id="PTHR32248">
    <property type="entry name" value="RNA POLYMERASE SIGMA-54 FACTOR"/>
    <property type="match status" value="1"/>
</dbReference>
<evidence type="ECO:0000256" key="3">
    <source>
        <dbReference type="ARBA" id="ARBA00022679"/>
    </source>
</evidence>
<dbReference type="Pfam" id="PF00309">
    <property type="entry name" value="Sigma54_AID"/>
    <property type="match status" value="1"/>
</dbReference>
<dbReference type="NCBIfam" id="NF004595">
    <property type="entry name" value="PRK05932.1-2"/>
    <property type="match status" value="1"/>
</dbReference>
<evidence type="ECO:0000256" key="4">
    <source>
        <dbReference type="ARBA" id="ARBA00022695"/>
    </source>
</evidence>
<dbReference type="RefSeq" id="WP_200590566.1">
    <property type="nucleotide sequence ID" value="NZ_JAEPBG010000001.1"/>
</dbReference>
<dbReference type="PROSITE" id="PS50044">
    <property type="entry name" value="SIGMA54_3"/>
    <property type="match status" value="1"/>
</dbReference>
<dbReference type="Gene3D" id="1.10.10.60">
    <property type="entry name" value="Homeodomain-like"/>
    <property type="match status" value="1"/>
</dbReference>
<keyword evidence="5 9" id="KW-0805">Transcription regulation</keyword>
<evidence type="ECO:0000313" key="13">
    <source>
        <dbReference type="EMBL" id="MBK4733851.1"/>
    </source>
</evidence>
<dbReference type="GO" id="GO:0003677">
    <property type="term" value="F:DNA binding"/>
    <property type="evidence" value="ECO:0007669"/>
    <property type="project" value="UniProtKB-KW"/>
</dbReference>
<keyword evidence="2 9" id="KW-0240">DNA-directed RNA polymerase</keyword>
<dbReference type="PROSITE" id="PS00718">
    <property type="entry name" value="SIGMA54_2"/>
    <property type="match status" value="1"/>
</dbReference>
<dbReference type="InterPro" id="IPR007634">
    <property type="entry name" value="RNA_pol_sigma_54_DNA-bd"/>
</dbReference>
<dbReference type="PIRSF" id="PIRSF000774">
    <property type="entry name" value="RpoN"/>
    <property type="match status" value="1"/>
</dbReference>
<evidence type="ECO:0000256" key="1">
    <source>
        <dbReference type="ARBA" id="ARBA00008798"/>
    </source>
</evidence>
<evidence type="ECO:0000256" key="6">
    <source>
        <dbReference type="ARBA" id="ARBA00023082"/>
    </source>
</evidence>
<dbReference type="GO" id="GO:0016779">
    <property type="term" value="F:nucleotidyltransferase activity"/>
    <property type="evidence" value="ECO:0007669"/>
    <property type="project" value="UniProtKB-KW"/>
</dbReference>
<evidence type="ECO:0000256" key="2">
    <source>
        <dbReference type="ARBA" id="ARBA00022478"/>
    </source>
</evidence>
<evidence type="ECO:0000259" key="12">
    <source>
        <dbReference type="Pfam" id="PF04963"/>
    </source>
</evidence>
<protein>
    <recommendedName>
        <fullName evidence="9">RNA polymerase sigma-54 factor</fullName>
    </recommendedName>
</protein>
<feature type="domain" description="RNA polymerase sigma factor 54 core-binding" evidence="12">
    <location>
        <begin position="132"/>
        <end position="324"/>
    </location>
</feature>
<dbReference type="PANTHER" id="PTHR32248:SF4">
    <property type="entry name" value="RNA POLYMERASE SIGMA-54 FACTOR"/>
    <property type="match status" value="1"/>
</dbReference>
<evidence type="ECO:0000256" key="10">
    <source>
        <dbReference type="SAM" id="MobiDB-lite"/>
    </source>
</evidence>
<sequence>MKQTLQLRVSQHLALTPQLQQSIRLLQLSTLELHQELEQILSENPLLERLDDPLDHSVRLLADGAVSSASPASSATESPTSDSAPADAEGGFDGGDGGEGGESASSADSDWSFDDVARTSKAPEDDDARPQMEAHETTLREHLLEQMRVTVHSIRDRALVELVIDALDENGYLEEPLEEIHARLPEELEVEVEELSMALKLVQSFEPAGVGARSASECLALQIRRMPKVPMVTRRMALSIVENHLALFAQRDFNKLKKALDCDEEDLREAQVLIKAANPHPGAIFAGNASDYVVPDVIVKRGKNGWQVMLNHDVMPRLRVNAMYASILKQNKGEGSMSSQLQEAKWLIKNMRQRFDTILRVAQAIVDRQRNFFSHGEVAMRPLVLREIADTLGLHESTISRVTTQKYMLTPHGMFELKYFFGSHVATDAGGEASSTAIRALIKQLIGAEDSKNPFSDSRIAEMLAEQGMVVARRTVAKYREALKIPPVNLRKSL</sequence>
<comment type="similarity">
    <text evidence="1 9">Belongs to the sigma-54 factor family.</text>
</comment>
<dbReference type="NCBIfam" id="TIGR02395">
    <property type="entry name" value="rpoN_sigma"/>
    <property type="match status" value="1"/>
</dbReference>
<dbReference type="InterPro" id="IPR007046">
    <property type="entry name" value="RNA_pol_sigma_54_core-bd"/>
</dbReference>
<dbReference type="Proteomes" id="UP000622890">
    <property type="component" value="Unassembled WGS sequence"/>
</dbReference>
<keyword evidence="14" id="KW-1185">Reference proteome</keyword>
<evidence type="ECO:0000256" key="5">
    <source>
        <dbReference type="ARBA" id="ARBA00023015"/>
    </source>
</evidence>
<keyword evidence="3 9" id="KW-0808">Transferase</keyword>
<feature type="compositionally biased region" description="Low complexity" evidence="10">
    <location>
        <begin position="65"/>
        <end position="89"/>
    </location>
</feature>
<comment type="function">
    <text evidence="9">Sigma factors are initiation factors that promote the attachment of RNA polymerase to specific initiation sites and are then released.</text>
</comment>
<dbReference type="GO" id="GO:0000428">
    <property type="term" value="C:DNA-directed RNA polymerase complex"/>
    <property type="evidence" value="ECO:0007669"/>
    <property type="project" value="UniProtKB-KW"/>
</dbReference>
<dbReference type="AlphaFoldDB" id="A0A934SRK1"/>
<feature type="domain" description="RNA polymerase sigma factor 54 DNA-binding" evidence="11">
    <location>
        <begin position="338"/>
        <end position="492"/>
    </location>
</feature>
<proteinExistence type="inferred from homology"/>
<feature type="region of interest" description="Disordered" evidence="10">
    <location>
        <begin position="65"/>
        <end position="111"/>
    </location>
</feature>
<evidence type="ECO:0000313" key="14">
    <source>
        <dbReference type="Proteomes" id="UP000622890"/>
    </source>
</evidence>
<keyword evidence="6 9" id="KW-0731">Sigma factor</keyword>
<dbReference type="Pfam" id="PF04552">
    <property type="entry name" value="Sigma54_DBD"/>
    <property type="match status" value="1"/>
</dbReference>
<evidence type="ECO:0000259" key="11">
    <source>
        <dbReference type="Pfam" id="PF04552"/>
    </source>
</evidence>
<accession>A0A934SRK1</accession>
<dbReference type="Pfam" id="PF04963">
    <property type="entry name" value="Sigma54_CBD"/>
    <property type="match status" value="1"/>
</dbReference>
<dbReference type="NCBIfam" id="NF009118">
    <property type="entry name" value="PRK12469.1"/>
    <property type="match status" value="1"/>
</dbReference>
<name>A0A934SRK1_9BURK</name>
<dbReference type="NCBIfam" id="NF004598">
    <property type="entry name" value="PRK05932.1-5"/>
    <property type="match status" value="1"/>
</dbReference>
<dbReference type="GO" id="GO:0006352">
    <property type="term" value="P:DNA-templated transcription initiation"/>
    <property type="evidence" value="ECO:0007669"/>
    <property type="project" value="InterPro"/>
</dbReference>
<dbReference type="EMBL" id="JAEPBG010000001">
    <property type="protein sequence ID" value="MBK4733851.1"/>
    <property type="molecule type" value="Genomic_DNA"/>
</dbReference>
<feature type="compositionally biased region" description="Gly residues" evidence="10">
    <location>
        <begin position="91"/>
        <end position="101"/>
    </location>
</feature>
<reference evidence="13" key="1">
    <citation type="submission" date="2021-01" db="EMBL/GenBank/DDBJ databases">
        <title>Genome sequence of strain Noviherbaspirillum sp. DKR-6.</title>
        <authorList>
            <person name="Chaudhary D.K."/>
        </authorList>
    </citation>
    <scope>NUCLEOTIDE SEQUENCE</scope>
    <source>
        <strain evidence="13">DKR-6</strain>
    </source>
</reference>
<dbReference type="Gene3D" id="1.10.10.1330">
    <property type="entry name" value="RNA polymerase sigma-54 factor, core-binding domain"/>
    <property type="match status" value="1"/>
</dbReference>
<evidence type="ECO:0000256" key="7">
    <source>
        <dbReference type="ARBA" id="ARBA00023125"/>
    </source>
</evidence>
<keyword evidence="8 9" id="KW-0804">Transcription</keyword>
<dbReference type="InterPro" id="IPR038709">
    <property type="entry name" value="RpoN_core-bd_sf"/>
</dbReference>
<evidence type="ECO:0000256" key="9">
    <source>
        <dbReference type="PIRNR" id="PIRNR000774"/>
    </source>
</evidence>
<evidence type="ECO:0000256" key="8">
    <source>
        <dbReference type="ARBA" id="ARBA00023163"/>
    </source>
</evidence>
<dbReference type="PRINTS" id="PR00045">
    <property type="entry name" value="SIGMA54FCT"/>
</dbReference>
<dbReference type="GO" id="GO:0001216">
    <property type="term" value="F:DNA-binding transcription activator activity"/>
    <property type="evidence" value="ECO:0007669"/>
    <property type="project" value="InterPro"/>
</dbReference>
<dbReference type="PROSITE" id="PS00717">
    <property type="entry name" value="SIGMA54_1"/>
    <property type="match status" value="1"/>
</dbReference>
<dbReference type="GO" id="GO:0016987">
    <property type="term" value="F:sigma factor activity"/>
    <property type="evidence" value="ECO:0007669"/>
    <property type="project" value="UniProtKB-KW"/>
</dbReference>
<comment type="caution">
    <text evidence="13">The sequence shown here is derived from an EMBL/GenBank/DDBJ whole genome shotgun (WGS) entry which is preliminary data.</text>
</comment>
<keyword evidence="7 9" id="KW-0238">DNA-binding</keyword>
<organism evidence="13 14">
    <name type="scientific">Noviherbaspirillum pedocola</name>
    <dbReference type="NCBI Taxonomy" id="2801341"/>
    <lineage>
        <taxon>Bacteria</taxon>
        <taxon>Pseudomonadati</taxon>
        <taxon>Pseudomonadota</taxon>
        <taxon>Betaproteobacteria</taxon>
        <taxon>Burkholderiales</taxon>
        <taxon>Oxalobacteraceae</taxon>
        <taxon>Noviherbaspirillum</taxon>
    </lineage>
</organism>